<name>A0A812SZQ0_9DINO</name>
<keyword evidence="5" id="KW-1185">Reference proteome</keyword>
<dbReference type="SUPFAM" id="SSF52047">
    <property type="entry name" value="RNI-like"/>
    <property type="match status" value="1"/>
</dbReference>
<evidence type="ECO:0000256" key="1">
    <source>
        <dbReference type="ARBA" id="ARBA00004245"/>
    </source>
</evidence>
<dbReference type="Gene3D" id="3.80.10.10">
    <property type="entry name" value="Ribonuclease Inhibitor"/>
    <property type="match status" value="1"/>
</dbReference>
<keyword evidence="2" id="KW-0963">Cytoplasm</keyword>
<sequence>MEPRGLHLHPGTGVISGTPVLAAEDRRYSIKARRHEAKTSSINYTVLACTISFMKVDDAQDDSQCEEVSMSINEDFATRVECVCEIGDMLPEPCRTRAYGDWMIWMVHRAWLDDPSLTELNFSNMHMPPPHVERRIAPKLMDAMARNTHLEKLTLSNSNLVKASGVQLAGALRSNSSLRTLNLESNWLDSNAVRELAVAVKESLNSKIECLRFSHQKQMGQFFGRPTEEAVGQMMQSNDTIVKLGFECDDAHWRNEIDRALLRNNDSWRRGLQQTSSEALPTAEEHSLGRIHLVHRPDASTSEVRSRFCTLCDYLDSNKKLPTTSQLQNSTRNSGQQISYAKAAPMIKELRSWMLDHALNKMVEVLDVFETPTSGILRQWSSSHDHWMVEIWVDDRRCTFRSSREPAMSVSDDWVSWLRAQHDPSMHIGLPESQAGA</sequence>
<comment type="subcellular location">
    <subcellularLocation>
        <location evidence="1">Cytoplasm</location>
        <location evidence="1">Cytoskeleton</location>
    </subcellularLocation>
</comment>
<evidence type="ECO:0000313" key="4">
    <source>
        <dbReference type="EMBL" id="CAE7503427.1"/>
    </source>
</evidence>
<dbReference type="GO" id="GO:0007015">
    <property type="term" value="P:actin filament organization"/>
    <property type="evidence" value="ECO:0007669"/>
    <property type="project" value="TreeGrafter"/>
</dbReference>
<evidence type="ECO:0000313" key="5">
    <source>
        <dbReference type="Proteomes" id="UP000604046"/>
    </source>
</evidence>
<gene>
    <name evidence="4" type="primary">TMOD2</name>
    <name evidence="4" type="ORF">SNAT2548_LOCUS28193</name>
</gene>
<evidence type="ECO:0000256" key="2">
    <source>
        <dbReference type="ARBA" id="ARBA00022490"/>
    </source>
</evidence>
<dbReference type="Proteomes" id="UP000604046">
    <property type="component" value="Unassembled WGS sequence"/>
</dbReference>
<dbReference type="EMBL" id="CAJNDS010002507">
    <property type="protein sequence ID" value="CAE7503427.1"/>
    <property type="molecule type" value="Genomic_DNA"/>
</dbReference>
<proteinExistence type="predicted"/>
<comment type="caution">
    <text evidence="4">The sequence shown here is derived from an EMBL/GenBank/DDBJ whole genome shotgun (WGS) entry which is preliminary data.</text>
</comment>
<evidence type="ECO:0000256" key="3">
    <source>
        <dbReference type="ARBA" id="ARBA00023212"/>
    </source>
</evidence>
<dbReference type="InterPro" id="IPR032675">
    <property type="entry name" value="LRR_dom_sf"/>
</dbReference>
<reference evidence="4" key="1">
    <citation type="submission" date="2021-02" db="EMBL/GenBank/DDBJ databases">
        <authorList>
            <person name="Dougan E. K."/>
            <person name="Rhodes N."/>
            <person name="Thang M."/>
            <person name="Chan C."/>
        </authorList>
    </citation>
    <scope>NUCLEOTIDE SEQUENCE</scope>
</reference>
<dbReference type="SMART" id="SM00368">
    <property type="entry name" value="LRR_RI"/>
    <property type="match status" value="2"/>
</dbReference>
<dbReference type="OrthoDB" id="409647at2759"/>
<keyword evidence="3" id="KW-0206">Cytoskeleton</keyword>
<dbReference type="GO" id="GO:0005856">
    <property type="term" value="C:cytoskeleton"/>
    <property type="evidence" value="ECO:0007669"/>
    <property type="project" value="UniProtKB-SubCell"/>
</dbReference>
<accession>A0A812SZQ0</accession>
<protein>
    <submittedName>
        <fullName evidence="4">TMOD2 protein</fullName>
    </submittedName>
</protein>
<dbReference type="GO" id="GO:0051694">
    <property type="term" value="P:pointed-end actin filament capping"/>
    <property type="evidence" value="ECO:0007669"/>
    <property type="project" value="InterPro"/>
</dbReference>
<dbReference type="PANTHER" id="PTHR10901:SF6">
    <property type="entry name" value="TROPOMODULIN, ISOFORM N"/>
    <property type="match status" value="1"/>
</dbReference>
<dbReference type="GO" id="GO:0005523">
    <property type="term" value="F:tropomyosin binding"/>
    <property type="evidence" value="ECO:0007669"/>
    <property type="project" value="InterPro"/>
</dbReference>
<dbReference type="PANTHER" id="PTHR10901">
    <property type="entry name" value="TROPOMODULIN"/>
    <property type="match status" value="1"/>
</dbReference>
<dbReference type="AlphaFoldDB" id="A0A812SZQ0"/>
<dbReference type="InterPro" id="IPR004934">
    <property type="entry name" value="TMOD"/>
</dbReference>
<organism evidence="4 5">
    <name type="scientific">Symbiodinium natans</name>
    <dbReference type="NCBI Taxonomy" id="878477"/>
    <lineage>
        <taxon>Eukaryota</taxon>
        <taxon>Sar</taxon>
        <taxon>Alveolata</taxon>
        <taxon>Dinophyceae</taxon>
        <taxon>Suessiales</taxon>
        <taxon>Symbiodiniaceae</taxon>
        <taxon>Symbiodinium</taxon>
    </lineage>
</organism>